<dbReference type="SMR" id="B4GRU0"/>
<dbReference type="PANTHER" id="PTHR11932">
    <property type="entry name" value="CULLIN"/>
    <property type="match status" value="1"/>
</dbReference>
<sequence length="158" mass="18180">MALLLQFNHQNTFAVQELAENVGTSPETLIKVMRPLIDHKLLIASENSAPLTPTSSITVCRDYNRKRILINCLKSIAPMGQNPTTERNIHMQALDTAIVRIMEREKQLELDRLIYEVTLEPKHHSRPIFKIKARIEHFLKNKYLELSSGKQVIKLSKI</sequence>
<dbReference type="HOGENOM" id="CLU_1671162_0_0_1"/>
<name>B4GRU0_DROPE</name>
<dbReference type="eggNOG" id="KOG2166">
    <property type="taxonomic scope" value="Eukaryota"/>
</dbReference>
<dbReference type="Gene3D" id="1.10.10.10">
    <property type="entry name" value="Winged helix-like DNA-binding domain superfamily/Winged helix DNA-binding domain"/>
    <property type="match status" value="2"/>
</dbReference>
<dbReference type="KEGG" id="dpe:6595807"/>
<dbReference type="Proteomes" id="UP000008744">
    <property type="component" value="Unassembled WGS sequence"/>
</dbReference>
<dbReference type="SUPFAM" id="SSF46785">
    <property type="entry name" value="Winged helix' DNA-binding domain"/>
    <property type="match status" value="1"/>
</dbReference>
<dbReference type="AlphaFoldDB" id="B4GRU0"/>
<dbReference type="STRING" id="7234.B4GRU0"/>
<reference evidence="1 2" key="1">
    <citation type="journal article" date="2007" name="Nature">
        <title>Evolution of genes and genomes on the Drosophila phylogeny.</title>
        <authorList>
            <consortium name="Drosophila 12 Genomes Consortium"/>
            <person name="Clark A.G."/>
            <person name="Eisen M.B."/>
            <person name="Smith D.R."/>
            <person name="Bergman C.M."/>
            <person name="Oliver B."/>
            <person name="Markow T.A."/>
            <person name="Kaufman T.C."/>
            <person name="Kellis M."/>
            <person name="Gelbart W."/>
            <person name="Iyer V.N."/>
            <person name="Pollard D.A."/>
            <person name="Sackton T.B."/>
            <person name="Larracuente A.M."/>
            <person name="Singh N.D."/>
            <person name="Abad J.P."/>
            <person name="Abt D.N."/>
            <person name="Adryan B."/>
            <person name="Aguade M."/>
            <person name="Akashi H."/>
            <person name="Anderson W.W."/>
            <person name="Aquadro C.F."/>
            <person name="Ardell D.H."/>
            <person name="Arguello R."/>
            <person name="Artieri C.G."/>
            <person name="Barbash D.A."/>
            <person name="Barker D."/>
            <person name="Barsanti P."/>
            <person name="Batterham P."/>
            <person name="Batzoglou S."/>
            <person name="Begun D."/>
            <person name="Bhutkar A."/>
            <person name="Blanco E."/>
            <person name="Bosak S.A."/>
            <person name="Bradley R.K."/>
            <person name="Brand A.D."/>
            <person name="Brent M.R."/>
            <person name="Brooks A.N."/>
            <person name="Brown R.H."/>
            <person name="Butlin R.K."/>
            <person name="Caggese C."/>
            <person name="Calvi B.R."/>
            <person name="Bernardo de Carvalho A."/>
            <person name="Caspi A."/>
            <person name="Castrezana S."/>
            <person name="Celniker S.E."/>
            <person name="Chang J.L."/>
            <person name="Chapple C."/>
            <person name="Chatterji S."/>
            <person name="Chinwalla A."/>
            <person name="Civetta A."/>
            <person name="Clifton S.W."/>
            <person name="Comeron J.M."/>
            <person name="Costello J.C."/>
            <person name="Coyne J.A."/>
            <person name="Daub J."/>
            <person name="David R.G."/>
            <person name="Delcher A.L."/>
            <person name="Delehaunty K."/>
            <person name="Do C.B."/>
            <person name="Ebling H."/>
            <person name="Edwards K."/>
            <person name="Eickbush T."/>
            <person name="Evans J.D."/>
            <person name="Filipski A."/>
            <person name="Findeiss S."/>
            <person name="Freyhult E."/>
            <person name="Fulton L."/>
            <person name="Fulton R."/>
            <person name="Garcia A.C."/>
            <person name="Gardiner A."/>
            <person name="Garfield D.A."/>
            <person name="Garvin B.E."/>
            <person name="Gibson G."/>
            <person name="Gilbert D."/>
            <person name="Gnerre S."/>
            <person name="Godfrey J."/>
            <person name="Good R."/>
            <person name="Gotea V."/>
            <person name="Gravely B."/>
            <person name="Greenberg A.J."/>
            <person name="Griffiths-Jones S."/>
            <person name="Gross S."/>
            <person name="Guigo R."/>
            <person name="Gustafson E.A."/>
            <person name="Haerty W."/>
            <person name="Hahn M.W."/>
            <person name="Halligan D.L."/>
            <person name="Halpern A.L."/>
            <person name="Halter G.M."/>
            <person name="Han M.V."/>
            <person name="Heger A."/>
            <person name="Hillier L."/>
            <person name="Hinrichs A.S."/>
            <person name="Holmes I."/>
            <person name="Hoskins R.A."/>
            <person name="Hubisz M.J."/>
            <person name="Hultmark D."/>
            <person name="Huntley M.A."/>
            <person name="Jaffe D.B."/>
            <person name="Jagadeeshan S."/>
            <person name="Jeck W.R."/>
            <person name="Johnson J."/>
            <person name="Jones C.D."/>
            <person name="Jordan W.C."/>
            <person name="Karpen G.H."/>
            <person name="Kataoka E."/>
            <person name="Keightley P.D."/>
            <person name="Kheradpour P."/>
            <person name="Kirkness E.F."/>
            <person name="Koerich L.B."/>
            <person name="Kristiansen K."/>
            <person name="Kudrna D."/>
            <person name="Kulathinal R.J."/>
            <person name="Kumar S."/>
            <person name="Kwok R."/>
            <person name="Lander E."/>
            <person name="Langley C.H."/>
            <person name="Lapoint R."/>
            <person name="Lazzaro B.P."/>
            <person name="Lee S.J."/>
            <person name="Levesque L."/>
            <person name="Li R."/>
            <person name="Lin C.F."/>
            <person name="Lin M.F."/>
            <person name="Lindblad-Toh K."/>
            <person name="Llopart A."/>
            <person name="Long M."/>
            <person name="Low L."/>
            <person name="Lozovsky E."/>
            <person name="Lu J."/>
            <person name="Luo M."/>
            <person name="Machado C.A."/>
            <person name="Makalowski W."/>
            <person name="Marzo M."/>
            <person name="Matsuda M."/>
            <person name="Matzkin L."/>
            <person name="McAllister B."/>
            <person name="McBride C.S."/>
            <person name="McKernan B."/>
            <person name="McKernan K."/>
            <person name="Mendez-Lago M."/>
            <person name="Minx P."/>
            <person name="Mollenhauer M.U."/>
            <person name="Montooth K."/>
            <person name="Mount S.M."/>
            <person name="Mu X."/>
            <person name="Myers E."/>
            <person name="Negre B."/>
            <person name="Newfeld S."/>
            <person name="Nielsen R."/>
            <person name="Noor M.A."/>
            <person name="O'Grady P."/>
            <person name="Pachter L."/>
            <person name="Papaceit M."/>
            <person name="Parisi M.J."/>
            <person name="Parisi M."/>
            <person name="Parts L."/>
            <person name="Pedersen J.S."/>
            <person name="Pesole G."/>
            <person name="Phillippy A.M."/>
            <person name="Ponting C.P."/>
            <person name="Pop M."/>
            <person name="Porcelli D."/>
            <person name="Powell J.R."/>
            <person name="Prohaska S."/>
            <person name="Pruitt K."/>
            <person name="Puig M."/>
            <person name="Quesneville H."/>
            <person name="Ram K.R."/>
            <person name="Rand D."/>
            <person name="Rasmussen M.D."/>
            <person name="Reed L.K."/>
            <person name="Reenan R."/>
            <person name="Reily A."/>
            <person name="Remington K.A."/>
            <person name="Rieger T.T."/>
            <person name="Ritchie M.G."/>
            <person name="Robin C."/>
            <person name="Rogers Y.H."/>
            <person name="Rohde C."/>
            <person name="Rozas J."/>
            <person name="Rubenfield M.J."/>
            <person name="Ruiz A."/>
            <person name="Russo S."/>
            <person name="Salzberg S.L."/>
            <person name="Sanchez-Gracia A."/>
            <person name="Saranga D.J."/>
            <person name="Sato H."/>
            <person name="Schaeffer S.W."/>
            <person name="Schatz M.C."/>
            <person name="Schlenke T."/>
            <person name="Schwartz R."/>
            <person name="Segarra C."/>
            <person name="Singh R.S."/>
            <person name="Sirot L."/>
            <person name="Sirota M."/>
            <person name="Sisneros N.B."/>
            <person name="Smith C.D."/>
            <person name="Smith T.F."/>
            <person name="Spieth J."/>
            <person name="Stage D.E."/>
            <person name="Stark A."/>
            <person name="Stephan W."/>
            <person name="Strausberg R.L."/>
            <person name="Strempel S."/>
            <person name="Sturgill D."/>
            <person name="Sutton G."/>
            <person name="Sutton G.G."/>
            <person name="Tao W."/>
            <person name="Teichmann S."/>
            <person name="Tobari Y.N."/>
            <person name="Tomimura Y."/>
            <person name="Tsolas J.M."/>
            <person name="Valente V.L."/>
            <person name="Venter E."/>
            <person name="Venter J.C."/>
            <person name="Vicario S."/>
            <person name="Vieira F.G."/>
            <person name="Vilella A.J."/>
            <person name="Villasante A."/>
            <person name="Walenz B."/>
            <person name="Wang J."/>
            <person name="Wasserman M."/>
            <person name="Watts T."/>
            <person name="Wilson D."/>
            <person name="Wilson R.K."/>
            <person name="Wing R.A."/>
            <person name="Wolfner M.F."/>
            <person name="Wong A."/>
            <person name="Wong G.K."/>
            <person name="Wu C.I."/>
            <person name="Wu G."/>
            <person name="Yamamoto D."/>
            <person name="Yang H.P."/>
            <person name="Yang S.P."/>
            <person name="Yorke J.A."/>
            <person name="Yoshida K."/>
            <person name="Zdobnov E."/>
            <person name="Zhang P."/>
            <person name="Zhang Y."/>
            <person name="Zimin A.V."/>
            <person name="Baldwin J."/>
            <person name="Abdouelleil A."/>
            <person name="Abdulkadir J."/>
            <person name="Abebe A."/>
            <person name="Abera B."/>
            <person name="Abreu J."/>
            <person name="Acer S.C."/>
            <person name="Aftuck L."/>
            <person name="Alexander A."/>
            <person name="An P."/>
            <person name="Anderson E."/>
            <person name="Anderson S."/>
            <person name="Arachi H."/>
            <person name="Azer M."/>
            <person name="Bachantsang P."/>
            <person name="Barry A."/>
            <person name="Bayul T."/>
            <person name="Berlin A."/>
            <person name="Bessette D."/>
            <person name="Bloom T."/>
            <person name="Blye J."/>
            <person name="Boguslavskiy L."/>
            <person name="Bonnet C."/>
            <person name="Boukhgalter B."/>
            <person name="Bourzgui I."/>
            <person name="Brown A."/>
            <person name="Cahill P."/>
            <person name="Channer S."/>
            <person name="Cheshatsang Y."/>
            <person name="Chuda L."/>
            <person name="Citroen M."/>
            <person name="Collymore A."/>
            <person name="Cooke P."/>
            <person name="Costello M."/>
            <person name="D'Aco K."/>
            <person name="Daza R."/>
            <person name="De Haan G."/>
            <person name="DeGray S."/>
            <person name="DeMaso C."/>
            <person name="Dhargay N."/>
            <person name="Dooley K."/>
            <person name="Dooley E."/>
            <person name="Doricent M."/>
            <person name="Dorje P."/>
            <person name="Dorjee K."/>
            <person name="Dupes A."/>
            <person name="Elong R."/>
            <person name="Falk J."/>
            <person name="Farina A."/>
            <person name="Faro S."/>
            <person name="Ferguson D."/>
            <person name="Fisher S."/>
            <person name="Foley C.D."/>
            <person name="Franke A."/>
            <person name="Friedrich D."/>
            <person name="Gadbois L."/>
            <person name="Gearin G."/>
            <person name="Gearin C.R."/>
            <person name="Giannoukos G."/>
            <person name="Goode T."/>
            <person name="Graham J."/>
            <person name="Grandbois E."/>
            <person name="Grewal S."/>
            <person name="Gyaltsen K."/>
            <person name="Hafez N."/>
            <person name="Hagos B."/>
            <person name="Hall J."/>
            <person name="Henson C."/>
            <person name="Hollinger A."/>
            <person name="Honan T."/>
            <person name="Huard M.D."/>
            <person name="Hughes L."/>
            <person name="Hurhula B."/>
            <person name="Husby M.E."/>
            <person name="Kamat A."/>
            <person name="Kanga B."/>
            <person name="Kashin S."/>
            <person name="Khazanovich D."/>
            <person name="Kisner P."/>
            <person name="Lance K."/>
            <person name="Lara M."/>
            <person name="Lee W."/>
            <person name="Lennon N."/>
            <person name="Letendre F."/>
            <person name="LeVine R."/>
            <person name="Lipovsky A."/>
            <person name="Liu X."/>
            <person name="Liu J."/>
            <person name="Liu S."/>
            <person name="Lokyitsang T."/>
            <person name="Lokyitsang Y."/>
            <person name="Lubonja R."/>
            <person name="Lui A."/>
            <person name="MacDonald P."/>
            <person name="Magnisalis V."/>
            <person name="Maru K."/>
            <person name="Matthews C."/>
            <person name="McCusker W."/>
            <person name="McDonough S."/>
            <person name="Mehta T."/>
            <person name="Meldrim J."/>
            <person name="Meneus L."/>
            <person name="Mihai O."/>
            <person name="Mihalev A."/>
            <person name="Mihova T."/>
            <person name="Mittelman R."/>
            <person name="Mlenga V."/>
            <person name="Montmayeur A."/>
            <person name="Mulrain L."/>
            <person name="Navidi A."/>
            <person name="Naylor J."/>
            <person name="Negash T."/>
            <person name="Nguyen T."/>
            <person name="Nguyen N."/>
            <person name="Nicol R."/>
            <person name="Norbu C."/>
            <person name="Norbu N."/>
            <person name="Novod N."/>
            <person name="O'Neill B."/>
            <person name="Osman S."/>
            <person name="Markiewicz E."/>
            <person name="Oyono O.L."/>
            <person name="Patti C."/>
            <person name="Phunkhang P."/>
            <person name="Pierre F."/>
            <person name="Priest M."/>
            <person name="Raghuraman S."/>
            <person name="Rege F."/>
            <person name="Reyes R."/>
            <person name="Rise C."/>
            <person name="Rogov P."/>
            <person name="Ross K."/>
            <person name="Ryan E."/>
            <person name="Settipalli S."/>
            <person name="Shea T."/>
            <person name="Sherpa N."/>
            <person name="Shi L."/>
            <person name="Shih D."/>
            <person name="Sparrow T."/>
            <person name="Spaulding J."/>
            <person name="Stalker J."/>
            <person name="Stange-Thomann N."/>
            <person name="Stavropoulos S."/>
            <person name="Stone C."/>
            <person name="Strader C."/>
            <person name="Tesfaye S."/>
            <person name="Thomson T."/>
            <person name="Thoulutsang Y."/>
            <person name="Thoulutsang D."/>
            <person name="Topham K."/>
            <person name="Topping I."/>
            <person name="Tsamla T."/>
            <person name="Vassiliev H."/>
            <person name="Vo A."/>
            <person name="Wangchuk T."/>
            <person name="Wangdi T."/>
            <person name="Weiand M."/>
            <person name="Wilkinson J."/>
            <person name="Wilson A."/>
            <person name="Yadav S."/>
            <person name="Young G."/>
            <person name="Yu Q."/>
            <person name="Zembek L."/>
            <person name="Zhong D."/>
            <person name="Zimmer A."/>
            <person name="Zwirko Z."/>
            <person name="Jaffe D.B."/>
            <person name="Alvarez P."/>
            <person name="Brockman W."/>
            <person name="Butler J."/>
            <person name="Chin C."/>
            <person name="Gnerre S."/>
            <person name="Grabherr M."/>
            <person name="Kleber M."/>
            <person name="Mauceli E."/>
            <person name="MacCallum I."/>
        </authorList>
    </citation>
    <scope>NUCLEOTIDE SEQUENCE [LARGE SCALE GENOMIC DNA]</scope>
    <source>
        <strain evidence="2">MSH-3 / Tucson 14011-0111.49</strain>
    </source>
</reference>
<proteinExistence type="predicted"/>
<dbReference type="InterPro" id="IPR036390">
    <property type="entry name" value="WH_DNA-bd_sf"/>
</dbReference>
<dbReference type="InterPro" id="IPR045093">
    <property type="entry name" value="Cullin"/>
</dbReference>
<organism evidence="2">
    <name type="scientific">Drosophila persimilis</name>
    <name type="common">Fruit fly</name>
    <dbReference type="NCBI Taxonomy" id="7234"/>
    <lineage>
        <taxon>Eukaryota</taxon>
        <taxon>Metazoa</taxon>
        <taxon>Ecdysozoa</taxon>
        <taxon>Arthropoda</taxon>
        <taxon>Hexapoda</taxon>
        <taxon>Insecta</taxon>
        <taxon>Pterygota</taxon>
        <taxon>Neoptera</taxon>
        <taxon>Endopterygota</taxon>
        <taxon>Diptera</taxon>
        <taxon>Brachycera</taxon>
        <taxon>Muscomorpha</taxon>
        <taxon>Ephydroidea</taxon>
        <taxon>Drosophilidae</taxon>
        <taxon>Drosophila</taxon>
        <taxon>Sophophora</taxon>
    </lineage>
</organism>
<evidence type="ECO:0000313" key="1">
    <source>
        <dbReference type="EMBL" id="EDW40475.1"/>
    </source>
</evidence>
<keyword evidence="2" id="KW-1185">Reference proteome</keyword>
<protein>
    <submittedName>
        <fullName evidence="1">GL24872</fullName>
    </submittedName>
</protein>
<dbReference type="InterPro" id="IPR036388">
    <property type="entry name" value="WH-like_DNA-bd_sf"/>
</dbReference>
<dbReference type="SUPFAM" id="SSF75632">
    <property type="entry name" value="Cullin homology domain"/>
    <property type="match status" value="1"/>
</dbReference>
<dbReference type="EMBL" id="CH479188">
    <property type="protein sequence ID" value="EDW40475.1"/>
    <property type="molecule type" value="Genomic_DNA"/>
</dbReference>
<gene>
    <name evidence="1" type="primary">Dper\GL24872</name>
    <name evidence="1" type="ORF">Dper_GL24872</name>
</gene>
<accession>B4GRU0</accession>
<evidence type="ECO:0000313" key="2">
    <source>
        <dbReference type="Proteomes" id="UP000008744"/>
    </source>
</evidence>
<dbReference type="InterPro" id="IPR036317">
    <property type="entry name" value="Cullin_homology_sf"/>
</dbReference>